<protein>
    <submittedName>
        <fullName evidence="1">Uncharacterized protein</fullName>
    </submittedName>
</protein>
<evidence type="ECO:0000313" key="2">
    <source>
        <dbReference type="Proteomes" id="UP000003179"/>
    </source>
</evidence>
<accession>A0ABP2K6U5</accession>
<dbReference type="Proteomes" id="UP000003179">
    <property type="component" value="Unassembled WGS sequence"/>
</dbReference>
<sequence>MLKMHPSTLMTNEGRHDVGNADHLWQAKLLPSIYAYAVESGRTKMAVAVASTPRRGYRELIPENVFALIVLIEGGIMTSSVTQPPLTLRSH</sequence>
<gene>
    <name evidence="1" type="ORF">HMPREF9607_01185</name>
</gene>
<evidence type="ECO:0000313" key="1">
    <source>
        <dbReference type="EMBL" id="EFS92654.1"/>
    </source>
</evidence>
<organism evidence="1 2">
    <name type="scientific">Cutibacterium modestum HL044PA1</name>
    <dbReference type="NCBI Taxonomy" id="765109"/>
    <lineage>
        <taxon>Bacteria</taxon>
        <taxon>Bacillati</taxon>
        <taxon>Actinomycetota</taxon>
        <taxon>Actinomycetes</taxon>
        <taxon>Propionibacteriales</taxon>
        <taxon>Propionibacteriaceae</taxon>
        <taxon>Cutibacterium</taxon>
        <taxon>Cutibacterium modestum</taxon>
    </lineage>
</organism>
<dbReference type="EMBL" id="ADZU01000019">
    <property type="protein sequence ID" value="EFS92654.1"/>
    <property type="molecule type" value="Genomic_DNA"/>
</dbReference>
<comment type="caution">
    <text evidence="1">The sequence shown here is derived from an EMBL/GenBank/DDBJ whole genome shotgun (WGS) entry which is preliminary data.</text>
</comment>
<keyword evidence="2" id="KW-1185">Reference proteome</keyword>
<proteinExistence type="predicted"/>
<name>A0ABP2K6U5_9ACTN</name>
<reference evidence="1" key="1">
    <citation type="submission" date="2010-08" db="EMBL/GenBank/DDBJ databases">
        <authorList>
            <person name="Weinstock G."/>
            <person name="Sodergren E."/>
            <person name="Clifton S."/>
            <person name="Fulton L."/>
            <person name="Fulton B."/>
            <person name="Courtney L."/>
            <person name="Fronick C."/>
            <person name="Harrison M."/>
            <person name="Strong C."/>
            <person name="Farmer C."/>
            <person name="Delahaunty K."/>
            <person name="Markovic C."/>
            <person name="Hall O."/>
            <person name="Minx P."/>
            <person name="Tomlinson C."/>
            <person name="Mitreva M."/>
            <person name="Hou S."/>
            <person name="Chen J."/>
            <person name="Wollam A."/>
            <person name="Pepin K.H."/>
            <person name="Johnson M."/>
            <person name="Bhonagiri V."/>
            <person name="Zhang X."/>
            <person name="Suruliraj S."/>
            <person name="Warren W."/>
            <person name="Chinwalla A."/>
            <person name="Mardis E.R."/>
            <person name="Wilson R.K."/>
        </authorList>
    </citation>
    <scope>NUCLEOTIDE SEQUENCE [LARGE SCALE GENOMIC DNA]</scope>
    <source>
        <strain evidence="1">HL044PA1</strain>
    </source>
</reference>